<organism evidence="2 3">
    <name type="scientific">Caldicellulosiruptor acetigenus (strain ATCC 700853 / DSM 12137 / I77R1B)</name>
    <name type="common">Caldicellulosiruptor kristjanssonii</name>
    <dbReference type="NCBI Taxonomy" id="632335"/>
    <lineage>
        <taxon>Bacteria</taxon>
        <taxon>Bacillati</taxon>
        <taxon>Bacillota</taxon>
        <taxon>Bacillota incertae sedis</taxon>
        <taxon>Caldicellulosiruptorales</taxon>
        <taxon>Caldicellulosiruptoraceae</taxon>
        <taxon>Caldicellulosiruptor</taxon>
    </lineage>
</organism>
<feature type="transmembrane region" description="Helical" evidence="1">
    <location>
        <begin position="69"/>
        <end position="90"/>
    </location>
</feature>
<reference key="1">
    <citation type="submission" date="2010-11" db="EMBL/GenBank/DDBJ databases">
        <title>Complete sequence of chromosome of Caldicellulosiruptor kristjanssonii 177R1B.</title>
        <authorList>
            <consortium name="US DOE Joint Genome Institute"/>
            <person name="Lucas S."/>
            <person name="Copeland A."/>
            <person name="Lapidus A."/>
            <person name="Cheng J.-F."/>
            <person name="Bruce D."/>
            <person name="Goodwin L."/>
            <person name="Pitluck S."/>
            <person name="Davenport K."/>
            <person name="Detter J.C."/>
            <person name="Han C."/>
            <person name="Tapia R."/>
            <person name="Land M."/>
            <person name="Hauser L."/>
            <person name="Jeffries C."/>
            <person name="Kyrpides N."/>
            <person name="Ivanova N."/>
            <person name="Mikhailova N."/>
            <person name="Blumer-Schuette S.E."/>
            <person name="Kelly R.M."/>
            <person name="Woyke T."/>
        </authorList>
    </citation>
    <scope>NUCLEOTIDE SEQUENCE</scope>
    <source>
        <strain>177R1B</strain>
    </source>
</reference>
<dbReference type="EMBL" id="CP002326">
    <property type="protein sequence ID" value="ADQ40248.1"/>
    <property type="molecule type" value="Genomic_DNA"/>
</dbReference>
<reference evidence="2 3" key="2">
    <citation type="journal article" date="2011" name="J. Bacteriol.">
        <title>Complete genome sequences for the anaerobic, extremely thermophilic plant biomass-degrading bacteria Caldicellulosiruptor hydrothermalis, Caldicellulosiruptor kristjanssonii, Caldicellulosiruptor kronotskyensis, Caldicellulosiruptor owensenis, and Caldicellulosiruptor lactoaceticus.</title>
        <authorList>
            <person name="Blumer-Schuette S.E."/>
            <person name="Ozdemir I."/>
            <person name="Mistry D."/>
            <person name="Lucas S."/>
            <person name="Lapidus A."/>
            <person name="Cheng J.F."/>
            <person name="Goodwin L.A."/>
            <person name="Pitluck S."/>
            <person name="Land M.L."/>
            <person name="Hauser L.J."/>
            <person name="Woyke T."/>
            <person name="Mikhailova N."/>
            <person name="Pati A."/>
            <person name="Kyrpides N.C."/>
            <person name="Ivanova N."/>
            <person name="Detter J.C."/>
            <person name="Walston-Davenport K."/>
            <person name="Han S."/>
            <person name="Adams M.W."/>
            <person name="Kelly R.M."/>
        </authorList>
    </citation>
    <scope>NUCLEOTIDE SEQUENCE [LARGE SCALE GENOMIC DNA]</scope>
    <source>
        <strain evidence="3">ATCC 700853 / DSM 12137 / I77R1B</strain>
    </source>
</reference>
<proteinExistence type="predicted"/>
<protein>
    <submittedName>
        <fullName evidence="2">Uncharacterized protein</fullName>
    </submittedName>
</protein>
<dbReference type="RefSeq" id="WP_013432075.1">
    <property type="nucleotide sequence ID" value="NC_014721.1"/>
</dbReference>
<dbReference type="AlphaFoldDB" id="E4SAN9"/>
<dbReference type="Proteomes" id="UP000009256">
    <property type="component" value="Chromosome"/>
</dbReference>
<keyword evidence="1" id="KW-1133">Transmembrane helix</keyword>
<evidence type="ECO:0000313" key="2">
    <source>
        <dbReference type="EMBL" id="ADQ40248.1"/>
    </source>
</evidence>
<keyword evidence="3" id="KW-1185">Reference proteome</keyword>
<keyword evidence="1" id="KW-0812">Transmembrane</keyword>
<name>E4SAN9_CALA7</name>
<accession>E4SAN9</accession>
<feature type="transmembrane region" description="Helical" evidence="1">
    <location>
        <begin position="214"/>
        <end position="238"/>
    </location>
</feature>
<gene>
    <name evidence="2" type="ordered locus">Calkr_0721</name>
</gene>
<feature type="transmembrane region" description="Helical" evidence="1">
    <location>
        <begin position="130"/>
        <end position="155"/>
    </location>
</feature>
<evidence type="ECO:0000256" key="1">
    <source>
        <dbReference type="SAM" id="Phobius"/>
    </source>
</evidence>
<dbReference type="HOGENOM" id="CLU_899195_0_0_9"/>
<feature type="transmembrane region" description="Helical" evidence="1">
    <location>
        <begin position="16"/>
        <end position="49"/>
    </location>
</feature>
<evidence type="ECO:0000313" key="3">
    <source>
        <dbReference type="Proteomes" id="UP000009256"/>
    </source>
</evidence>
<dbReference type="KEGG" id="cki:Calkr_0721"/>
<feature type="transmembrane region" description="Helical" evidence="1">
    <location>
        <begin position="161"/>
        <end position="183"/>
    </location>
</feature>
<feature type="transmembrane region" description="Helical" evidence="1">
    <location>
        <begin position="250"/>
        <end position="277"/>
    </location>
</feature>
<sequence>MFREFFKDSFYFAKKYYAYIFGLIALNMIIAAVSIIPLLILIMLFGMFLGVNFNELFDSDFSTFSGAVAGFIVLSSMLFFVWLFLLIVFIQYPFTKTMIELTRDKEIVKRPFEIYFGAIKEKNFAVGLRLIGLQLLIMIILLPIGLVVGLLGFAATKVDIAILKVILFILCIVGVIFMFYVMIRILYSQTSLIDKGFGVMESLKFSAEITNKKAGFILLTILYGTGINVILQIPSIVIDYVSKDLTETQVLSVGIFSVVLVVIYFAILPYLTLLQYLPYNMLLKRWEDEKNQNVYVIG</sequence>
<dbReference type="OrthoDB" id="1716120at2"/>
<keyword evidence="1" id="KW-0472">Membrane</keyword>